<comment type="caution">
    <text evidence="1">The sequence shown here is derived from an EMBL/GenBank/DDBJ whole genome shotgun (WGS) entry which is preliminary data.</text>
</comment>
<evidence type="ECO:0000313" key="1">
    <source>
        <dbReference type="EMBL" id="KAK3077034.1"/>
    </source>
</evidence>
<reference evidence="1" key="1">
    <citation type="submission" date="2024-09" db="EMBL/GenBank/DDBJ databases">
        <title>Black Yeasts Isolated from many extreme environments.</title>
        <authorList>
            <person name="Coleine C."/>
            <person name="Stajich J.E."/>
            <person name="Selbmann L."/>
        </authorList>
    </citation>
    <scope>NUCLEOTIDE SEQUENCE</scope>
    <source>
        <strain evidence="1">CCFEE 5737</strain>
    </source>
</reference>
<keyword evidence="2" id="KW-1185">Reference proteome</keyword>
<accession>A0ACC3DK11</accession>
<organism evidence="1 2">
    <name type="scientific">Coniosporium uncinatum</name>
    <dbReference type="NCBI Taxonomy" id="93489"/>
    <lineage>
        <taxon>Eukaryota</taxon>
        <taxon>Fungi</taxon>
        <taxon>Dikarya</taxon>
        <taxon>Ascomycota</taxon>
        <taxon>Pezizomycotina</taxon>
        <taxon>Dothideomycetes</taxon>
        <taxon>Dothideomycetes incertae sedis</taxon>
        <taxon>Coniosporium</taxon>
    </lineage>
</organism>
<dbReference type="EMBL" id="JAWDJW010003288">
    <property type="protein sequence ID" value="KAK3077034.1"/>
    <property type="molecule type" value="Genomic_DNA"/>
</dbReference>
<sequence length="152" mass="16907">MGGMIAQELGFIENIRNRVMLLVPHSEDTQVANIKHNIYTEALLNAPDALGPESIRKPFLTNGDRVAATKIWKRRSPQLSTRPGFLAQAIAAGWHHKSDAHLKELAEKVGPERILVVHLKGWVERRRGEEGICGGDGPCVADRDEGEIWEMV</sequence>
<gene>
    <name evidence="1" type="ORF">LTS18_011383</name>
</gene>
<dbReference type="Proteomes" id="UP001186974">
    <property type="component" value="Unassembled WGS sequence"/>
</dbReference>
<protein>
    <submittedName>
        <fullName evidence="1">Uncharacterized protein</fullName>
    </submittedName>
</protein>
<name>A0ACC3DK11_9PEZI</name>
<evidence type="ECO:0000313" key="2">
    <source>
        <dbReference type="Proteomes" id="UP001186974"/>
    </source>
</evidence>
<proteinExistence type="predicted"/>